<sequence>MAKDLGVGPGELKQGGKDIVEVLKPVKKVDLGDAADVATKVGDDDAAAALVTFCATWEAGGAFLADCAATLADGLDAADGNYQDTDEAIRDAVKSVKSALA</sequence>
<dbReference type="RefSeq" id="WP_127829863.1">
    <property type="nucleotide sequence ID" value="NZ_RZYA01000010.1"/>
</dbReference>
<evidence type="ECO:0008006" key="3">
    <source>
        <dbReference type="Google" id="ProtNLM"/>
    </source>
</evidence>
<accession>A0A3S2VGE3</accession>
<organism evidence="1 2">
    <name type="scientific">Streptomyces antnestii</name>
    <dbReference type="NCBI Taxonomy" id="2494256"/>
    <lineage>
        <taxon>Bacteria</taxon>
        <taxon>Bacillati</taxon>
        <taxon>Actinomycetota</taxon>
        <taxon>Actinomycetes</taxon>
        <taxon>Kitasatosporales</taxon>
        <taxon>Streptomycetaceae</taxon>
        <taxon>Streptomyces</taxon>
    </lineage>
</organism>
<comment type="caution">
    <text evidence="1">The sequence shown here is derived from an EMBL/GenBank/DDBJ whole genome shotgun (WGS) entry which is preliminary data.</text>
</comment>
<name>A0A3S2VGE3_9ACTN</name>
<dbReference type="EMBL" id="RZYA01000010">
    <property type="protein sequence ID" value="RVU22495.1"/>
    <property type="molecule type" value="Genomic_DNA"/>
</dbReference>
<gene>
    <name evidence="1" type="ORF">EOT10_21255</name>
</gene>
<evidence type="ECO:0000313" key="2">
    <source>
        <dbReference type="Proteomes" id="UP000283128"/>
    </source>
</evidence>
<dbReference type="Proteomes" id="UP000283128">
    <property type="component" value="Unassembled WGS sequence"/>
</dbReference>
<protein>
    <recommendedName>
        <fullName evidence="3">ESX-1 secretion-associated protein</fullName>
    </recommendedName>
</protein>
<evidence type="ECO:0000313" key="1">
    <source>
        <dbReference type="EMBL" id="RVU22495.1"/>
    </source>
</evidence>
<proteinExistence type="predicted"/>
<reference evidence="1 2" key="1">
    <citation type="submission" date="2019-01" db="EMBL/GenBank/DDBJ databases">
        <title>Genome sequences of Streptomyces and Rhizobium isolates collected from root and soil.</title>
        <authorList>
            <person name="Chhettri S."/>
            <person name="Sevigny J.L."/>
            <person name="Sen A."/>
            <person name="Ennis N."/>
            <person name="Tisa L."/>
        </authorList>
    </citation>
    <scope>NUCLEOTIDE SEQUENCE [LARGE SCALE GENOMIC DNA]</scope>
    <source>
        <strain evidence="1 2">San01</strain>
    </source>
</reference>
<dbReference type="OrthoDB" id="4238212at2"/>
<keyword evidence="2" id="KW-1185">Reference proteome</keyword>
<dbReference type="AlphaFoldDB" id="A0A3S2VGE3"/>